<proteinExistence type="predicted"/>
<keyword evidence="2" id="KW-1185">Reference proteome</keyword>
<evidence type="ECO:0000313" key="1">
    <source>
        <dbReference type="EMBL" id="KAI4379954.1"/>
    </source>
</evidence>
<name>A0ACB9RQU6_9MYRT</name>
<gene>
    <name evidence="1" type="ORF">MLD38_006190</name>
</gene>
<accession>A0ACB9RQU6</accession>
<organism evidence="1 2">
    <name type="scientific">Melastoma candidum</name>
    <dbReference type="NCBI Taxonomy" id="119954"/>
    <lineage>
        <taxon>Eukaryota</taxon>
        <taxon>Viridiplantae</taxon>
        <taxon>Streptophyta</taxon>
        <taxon>Embryophyta</taxon>
        <taxon>Tracheophyta</taxon>
        <taxon>Spermatophyta</taxon>
        <taxon>Magnoliopsida</taxon>
        <taxon>eudicotyledons</taxon>
        <taxon>Gunneridae</taxon>
        <taxon>Pentapetalae</taxon>
        <taxon>rosids</taxon>
        <taxon>malvids</taxon>
        <taxon>Myrtales</taxon>
        <taxon>Melastomataceae</taxon>
        <taxon>Melastomatoideae</taxon>
        <taxon>Melastomateae</taxon>
        <taxon>Melastoma</taxon>
    </lineage>
</organism>
<reference evidence="2" key="1">
    <citation type="journal article" date="2023" name="Front. Plant Sci.">
        <title>Chromosomal-level genome assembly of Melastoma candidum provides insights into trichome evolution.</title>
        <authorList>
            <person name="Zhong Y."/>
            <person name="Wu W."/>
            <person name="Sun C."/>
            <person name="Zou P."/>
            <person name="Liu Y."/>
            <person name="Dai S."/>
            <person name="Zhou R."/>
        </authorList>
    </citation>
    <scope>NUCLEOTIDE SEQUENCE [LARGE SCALE GENOMIC DNA]</scope>
</reference>
<dbReference type="Proteomes" id="UP001057402">
    <property type="component" value="Chromosome 3"/>
</dbReference>
<protein>
    <submittedName>
        <fullName evidence="1">Uncharacterized protein</fullName>
    </submittedName>
</protein>
<evidence type="ECO:0000313" key="2">
    <source>
        <dbReference type="Proteomes" id="UP001057402"/>
    </source>
</evidence>
<sequence>MSSCGGLFREEDEDDDFQPSVSRSQPSKRPNLCLPHRVFTTQNRSRVLNVSSGNDRDGFKGTPRSKRSKLHYSVSLGKENFAPFVNRESSKPNLSSGIEGSYVSLGGVESCGMGTNEQEISSSDLDCGENRFELAGECCSLDTIKSSIDCSYVESGRDAAKGLDSIRDESRLGADKGYLRNSIEGRLMSRTRDWDGDEEDDFEVGEELDILAKLCEEDGECEEGNSYSRGEEETGEDGDDGVIVCPVCGVDISDLEDGLRLLHTNDCLDKNEDQLGEILLPDDGYEYPQQPKETDASPASSHQAPDISPVVGWLRSLGLERYEEIFLREEIDWETLKWLTEEDLSNIGITALGPRKKLINALAELQDRPGRASGEESSDGRGDPMSSSKKDKKCSASKARANESKNVNSKLITDFFLSSTLNKNKVPCDSISGTTKEKHQNSSRKCDKTKIQAKRGKSKEVPPWCCVPGTPFRVDAFRYLRRDCSHWFLTHFHLDHYQGLTKSFCHGKLYCSTITAKLVNMKLGITWDNIEVLPLNQKVTISNVQVTCLDANHCPGSLMILFEPSNGKAVLHTGDFRFTEEIASLSIWQECRIHTLILDTTYCNPQYDFPKQDEVTQFVIDAIQAESFNTSTLFLIGSYTVGKERLYLEVARAVRRKVYVGAAKFHIIQCFGYSEEDLQWFTVNEHESHIHVVPMWTLASFKRLKHIANQYSRLFSLVVAFSPTGWTFGKGKKSSGRRWQQGTIIRYEVPYSEHSSFSELREFVKLSSPTNIIPSVNNEGADSINSMISYLST</sequence>
<dbReference type="EMBL" id="CM042882">
    <property type="protein sequence ID" value="KAI4379954.1"/>
    <property type="molecule type" value="Genomic_DNA"/>
</dbReference>
<comment type="caution">
    <text evidence="1">The sequence shown here is derived from an EMBL/GenBank/DDBJ whole genome shotgun (WGS) entry which is preliminary data.</text>
</comment>